<proteinExistence type="predicted"/>
<organism evidence="1 2">
    <name type="scientific">Tatumella punctata</name>
    <dbReference type="NCBI Taxonomy" id="399969"/>
    <lineage>
        <taxon>Bacteria</taxon>
        <taxon>Pseudomonadati</taxon>
        <taxon>Pseudomonadota</taxon>
        <taxon>Gammaproteobacteria</taxon>
        <taxon>Enterobacterales</taxon>
        <taxon>Erwiniaceae</taxon>
        <taxon>Tatumella</taxon>
    </lineage>
</organism>
<protein>
    <submittedName>
        <fullName evidence="1">Uncharacterized protein</fullName>
    </submittedName>
</protein>
<dbReference type="EMBL" id="JBHSUC010000024">
    <property type="protein sequence ID" value="MFC6363292.1"/>
    <property type="molecule type" value="Genomic_DNA"/>
</dbReference>
<evidence type="ECO:0000313" key="2">
    <source>
        <dbReference type="Proteomes" id="UP001596215"/>
    </source>
</evidence>
<gene>
    <name evidence="1" type="ORF">ACFP73_14560</name>
</gene>
<accession>A0ABW1VQI1</accession>
<name>A0ABW1VQI1_9GAMM</name>
<dbReference type="RefSeq" id="WP_212708569.1">
    <property type="nucleotide sequence ID" value="NZ_BAAAFW010000057.1"/>
</dbReference>
<comment type="caution">
    <text evidence="1">The sequence shown here is derived from an EMBL/GenBank/DDBJ whole genome shotgun (WGS) entry which is preliminary data.</text>
</comment>
<keyword evidence="2" id="KW-1185">Reference proteome</keyword>
<dbReference type="Proteomes" id="UP001596215">
    <property type="component" value="Unassembled WGS sequence"/>
</dbReference>
<reference evidence="2" key="1">
    <citation type="journal article" date="2019" name="Int. J. Syst. Evol. Microbiol.">
        <title>The Global Catalogue of Microorganisms (GCM) 10K type strain sequencing project: providing services to taxonomists for standard genome sequencing and annotation.</title>
        <authorList>
            <consortium name="The Broad Institute Genomics Platform"/>
            <consortium name="The Broad Institute Genome Sequencing Center for Infectious Disease"/>
            <person name="Wu L."/>
            <person name="Ma J."/>
        </authorList>
    </citation>
    <scope>NUCLEOTIDE SEQUENCE [LARGE SCALE GENOMIC DNA]</scope>
    <source>
        <strain evidence="2">CGMCC 4.1530</strain>
    </source>
</reference>
<evidence type="ECO:0000313" key="1">
    <source>
        <dbReference type="EMBL" id="MFC6363292.1"/>
    </source>
</evidence>
<sequence length="147" mass="16464">MMSAYFFSVSAQSVTFYHPQDTVLSVLKGGYQQAGDGLFSAGQADALAVETLIYRTEEILESQGKILPGNLHAISSDMLLHRVCQRWLAGSDDITPQAIESAFNQLTDRLSYGPFPLTEPEIAEFCYFVFLREMAHHLGIVRIRYQP</sequence>